<dbReference type="InterPro" id="IPR036673">
    <property type="entry name" value="Cyanovirin-N_sf"/>
</dbReference>
<gene>
    <name evidence="2" type="ORF">BDV38DRAFT_247243</name>
</gene>
<dbReference type="RefSeq" id="XP_031913179.1">
    <property type="nucleotide sequence ID" value="XM_032054643.1"/>
</dbReference>
<dbReference type="PANTHER" id="PTHR42076">
    <property type="entry name" value="CYANOVIRIN-N HOMOLOG"/>
    <property type="match status" value="1"/>
</dbReference>
<feature type="domain" description="Cyanovirin-N" evidence="1">
    <location>
        <begin position="2"/>
        <end position="107"/>
    </location>
</feature>
<accession>A0A5N6SQZ5</accession>
<sequence>MSFHESCLDIRIEVRGDHTVLLAGAGVGDDEYVPAELRLDEQIGNSDGWFAFPGENFTETAQGIELELREDGPWLVAELKEGSGEYRERQGINLAQHIGNDGGRLVWAV</sequence>
<dbReference type="Gene3D" id="2.30.60.10">
    <property type="entry name" value="Cyanovirin-N"/>
    <property type="match status" value="1"/>
</dbReference>
<dbReference type="OrthoDB" id="2441380at2759"/>
<dbReference type="Proteomes" id="UP000325672">
    <property type="component" value="Unassembled WGS sequence"/>
</dbReference>
<dbReference type="GeneID" id="43638853"/>
<proteinExistence type="predicted"/>
<keyword evidence="3" id="KW-1185">Reference proteome</keyword>
<dbReference type="AlphaFoldDB" id="A0A5N6SQZ5"/>
<dbReference type="InterPro" id="IPR011058">
    <property type="entry name" value="Cyanovirin-N"/>
</dbReference>
<dbReference type="SMART" id="SM01111">
    <property type="entry name" value="CVNH"/>
    <property type="match status" value="1"/>
</dbReference>
<evidence type="ECO:0000259" key="1">
    <source>
        <dbReference type="SMART" id="SM01111"/>
    </source>
</evidence>
<protein>
    <submittedName>
        <fullName evidence="2">Cyanovirin-N</fullName>
    </submittedName>
</protein>
<dbReference type="Pfam" id="PF08881">
    <property type="entry name" value="CVNH"/>
    <property type="match status" value="1"/>
</dbReference>
<name>A0A5N6SQZ5_ASPPS</name>
<feature type="non-terminal residue" evidence="2">
    <location>
        <position position="109"/>
    </location>
</feature>
<organism evidence="2 3">
    <name type="scientific">Aspergillus pseudotamarii</name>
    <dbReference type="NCBI Taxonomy" id="132259"/>
    <lineage>
        <taxon>Eukaryota</taxon>
        <taxon>Fungi</taxon>
        <taxon>Dikarya</taxon>
        <taxon>Ascomycota</taxon>
        <taxon>Pezizomycotina</taxon>
        <taxon>Eurotiomycetes</taxon>
        <taxon>Eurotiomycetidae</taxon>
        <taxon>Eurotiales</taxon>
        <taxon>Aspergillaceae</taxon>
        <taxon>Aspergillus</taxon>
        <taxon>Aspergillus subgen. Circumdati</taxon>
    </lineage>
</organism>
<reference evidence="2 3" key="1">
    <citation type="submission" date="2019-04" db="EMBL/GenBank/DDBJ databases">
        <title>Friends and foes A comparative genomics study of 23 Aspergillus species from section Flavi.</title>
        <authorList>
            <consortium name="DOE Joint Genome Institute"/>
            <person name="Kjaerbolling I."/>
            <person name="Vesth T."/>
            <person name="Frisvad J.C."/>
            <person name="Nybo J.L."/>
            <person name="Theobald S."/>
            <person name="Kildgaard S."/>
            <person name="Isbrandt T."/>
            <person name="Kuo A."/>
            <person name="Sato A."/>
            <person name="Lyhne E.K."/>
            <person name="Kogle M.E."/>
            <person name="Wiebenga A."/>
            <person name="Kun R.S."/>
            <person name="Lubbers R.J."/>
            <person name="Makela M.R."/>
            <person name="Barry K."/>
            <person name="Chovatia M."/>
            <person name="Clum A."/>
            <person name="Daum C."/>
            <person name="Haridas S."/>
            <person name="He G."/>
            <person name="LaButti K."/>
            <person name="Lipzen A."/>
            <person name="Mondo S."/>
            <person name="Riley R."/>
            <person name="Salamov A."/>
            <person name="Simmons B.A."/>
            <person name="Magnuson J.K."/>
            <person name="Henrissat B."/>
            <person name="Mortensen U.H."/>
            <person name="Larsen T.O."/>
            <person name="Devries R.P."/>
            <person name="Grigoriev I.V."/>
            <person name="Machida M."/>
            <person name="Baker S.E."/>
            <person name="Andersen M.R."/>
        </authorList>
    </citation>
    <scope>NUCLEOTIDE SEQUENCE [LARGE SCALE GENOMIC DNA]</scope>
    <source>
        <strain evidence="2 3">CBS 117625</strain>
    </source>
</reference>
<evidence type="ECO:0000313" key="2">
    <source>
        <dbReference type="EMBL" id="KAE8137116.1"/>
    </source>
</evidence>
<dbReference type="EMBL" id="ML743579">
    <property type="protein sequence ID" value="KAE8137116.1"/>
    <property type="molecule type" value="Genomic_DNA"/>
</dbReference>
<dbReference type="SUPFAM" id="SSF51322">
    <property type="entry name" value="Cyanovirin-N"/>
    <property type="match status" value="1"/>
</dbReference>
<dbReference type="PANTHER" id="PTHR42076:SF1">
    <property type="entry name" value="CYANOVIRIN-N DOMAIN-CONTAINING PROTEIN"/>
    <property type="match status" value="1"/>
</dbReference>
<evidence type="ECO:0000313" key="3">
    <source>
        <dbReference type="Proteomes" id="UP000325672"/>
    </source>
</evidence>